<evidence type="ECO:0000313" key="2">
    <source>
        <dbReference type="EMBL" id="MFC4332108.1"/>
    </source>
</evidence>
<protein>
    <submittedName>
        <fullName evidence="2">Uncharacterized protein</fullName>
    </submittedName>
</protein>
<evidence type="ECO:0000313" key="3">
    <source>
        <dbReference type="Proteomes" id="UP001595824"/>
    </source>
</evidence>
<organism evidence="2 3">
    <name type="scientific">Streptomyces andamanensis</name>
    <dbReference type="NCBI Taxonomy" id="1565035"/>
    <lineage>
        <taxon>Bacteria</taxon>
        <taxon>Bacillati</taxon>
        <taxon>Actinomycetota</taxon>
        <taxon>Actinomycetes</taxon>
        <taxon>Kitasatosporales</taxon>
        <taxon>Streptomycetaceae</taxon>
        <taxon>Streptomyces</taxon>
    </lineage>
</organism>
<gene>
    <name evidence="2" type="ORF">ACFPC0_30950</name>
</gene>
<dbReference type="RefSeq" id="WP_158679335.1">
    <property type="nucleotide sequence ID" value="NZ_JBHSDP010000027.1"/>
</dbReference>
<proteinExistence type="predicted"/>
<keyword evidence="3" id="KW-1185">Reference proteome</keyword>
<comment type="caution">
    <text evidence="2">The sequence shown here is derived from an EMBL/GenBank/DDBJ whole genome shotgun (WGS) entry which is preliminary data.</text>
</comment>
<reference evidence="3" key="1">
    <citation type="journal article" date="2019" name="Int. J. Syst. Evol. Microbiol.">
        <title>The Global Catalogue of Microorganisms (GCM) 10K type strain sequencing project: providing services to taxonomists for standard genome sequencing and annotation.</title>
        <authorList>
            <consortium name="The Broad Institute Genomics Platform"/>
            <consortium name="The Broad Institute Genome Sequencing Center for Infectious Disease"/>
            <person name="Wu L."/>
            <person name="Ma J."/>
        </authorList>
    </citation>
    <scope>NUCLEOTIDE SEQUENCE [LARGE SCALE GENOMIC DNA]</scope>
    <source>
        <strain evidence="3">PCU 347</strain>
    </source>
</reference>
<sequence length="47" mass="5096">MPRDDRAGPVEPYTPVSGQRTTTYVPGARDHELAAAVPTDELDARKS</sequence>
<dbReference type="EMBL" id="JBHSDP010000027">
    <property type="protein sequence ID" value="MFC4332108.1"/>
    <property type="molecule type" value="Genomic_DNA"/>
</dbReference>
<name>A0ABV8TNN2_9ACTN</name>
<dbReference type="Proteomes" id="UP001595824">
    <property type="component" value="Unassembled WGS sequence"/>
</dbReference>
<accession>A0ABV8TNN2</accession>
<feature type="region of interest" description="Disordered" evidence="1">
    <location>
        <begin position="1"/>
        <end position="47"/>
    </location>
</feature>
<evidence type="ECO:0000256" key="1">
    <source>
        <dbReference type="SAM" id="MobiDB-lite"/>
    </source>
</evidence>